<protein>
    <recommendedName>
        <fullName evidence="1">Agenet domain-containing protein</fullName>
    </recommendedName>
</protein>
<organism evidence="2 3">
    <name type="scientific">Trifolium medium</name>
    <dbReference type="NCBI Taxonomy" id="97028"/>
    <lineage>
        <taxon>Eukaryota</taxon>
        <taxon>Viridiplantae</taxon>
        <taxon>Streptophyta</taxon>
        <taxon>Embryophyta</taxon>
        <taxon>Tracheophyta</taxon>
        <taxon>Spermatophyta</taxon>
        <taxon>Magnoliopsida</taxon>
        <taxon>eudicotyledons</taxon>
        <taxon>Gunneridae</taxon>
        <taxon>Pentapetalae</taxon>
        <taxon>rosids</taxon>
        <taxon>fabids</taxon>
        <taxon>Fabales</taxon>
        <taxon>Fabaceae</taxon>
        <taxon>Papilionoideae</taxon>
        <taxon>50 kb inversion clade</taxon>
        <taxon>NPAAA clade</taxon>
        <taxon>Hologalegina</taxon>
        <taxon>IRL clade</taxon>
        <taxon>Trifolieae</taxon>
        <taxon>Trifolium</taxon>
    </lineage>
</organism>
<feature type="domain" description="Agenet" evidence="1">
    <location>
        <begin position="8"/>
        <end position="77"/>
    </location>
</feature>
<dbReference type="SMART" id="SM00743">
    <property type="entry name" value="Agenet"/>
    <property type="match status" value="2"/>
</dbReference>
<dbReference type="Pfam" id="PF05641">
    <property type="entry name" value="Agenet"/>
    <property type="match status" value="1"/>
</dbReference>
<proteinExistence type="predicted"/>
<dbReference type="AlphaFoldDB" id="A0A392MUX6"/>
<evidence type="ECO:0000259" key="1">
    <source>
        <dbReference type="SMART" id="SM00743"/>
    </source>
</evidence>
<keyword evidence="3" id="KW-1185">Reference proteome</keyword>
<dbReference type="Proteomes" id="UP000265520">
    <property type="component" value="Unassembled WGS sequence"/>
</dbReference>
<evidence type="ECO:0000313" key="3">
    <source>
        <dbReference type="Proteomes" id="UP000265520"/>
    </source>
</evidence>
<accession>A0A392MUX6</accession>
<reference evidence="2 3" key="1">
    <citation type="journal article" date="2018" name="Front. Plant Sci.">
        <title>Red Clover (Trifolium pratense) and Zigzag Clover (T. medium) - A Picture of Genomic Similarities and Differences.</title>
        <authorList>
            <person name="Dluhosova J."/>
            <person name="Istvanek J."/>
            <person name="Nedelnik J."/>
            <person name="Repkova J."/>
        </authorList>
    </citation>
    <scope>NUCLEOTIDE SEQUENCE [LARGE SCALE GENOMIC DNA]</scope>
    <source>
        <strain evidence="3">cv. 10/8</strain>
        <tissue evidence="2">Leaf</tissue>
    </source>
</reference>
<name>A0A392MUX6_9FABA</name>
<dbReference type="CDD" id="cd20406">
    <property type="entry name" value="Tudor_Agenet_AtDUF_rpt2_4"/>
    <property type="match status" value="1"/>
</dbReference>
<dbReference type="EMBL" id="LXQA010020232">
    <property type="protein sequence ID" value="MCH91346.1"/>
    <property type="molecule type" value="Genomic_DNA"/>
</dbReference>
<sequence>MAGEAAMEMFNVDASVEVRVDQDGYRGGWFRATIVEARGPGRYLVEFHDLLADDDKKQKIREEARVQDIRLPPPREAGVKLDLLDEVDAFFEDAWRSGVICKIPGRLKSKVHFWVTKQEHDIKNSDLRPYYKNKN</sequence>
<comment type="caution">
    <text evidence="2">The sequence shown here is derived from an EMBL/GenBank/DDBJ whole genome shotgun (WGS) entry which is preliminary data.</text>
</comment>
<dbReference type="PANTHER" id="PTHR31917:SF147">
    <property type="entry name" value="AGENET DOMAIN-CONTAINING PROTEIN"/>
    <property type="match status" value="1"/>
</dbReference>
<evidence type="ECO:0000313" key="2">
    <source>
        <dbReference type="EMBL" id="MCH91346.1"/>
    </source>
</evidence>
<dbReference type="InterPro" id="IPR014002">
    <property type="entry name" value="Agenet_dom_plant"/>
</dbReference>
<dbReference type="InterPro" id="IPR008395">
    <property type="entry name" value="Agenet-like_dom"/>
</dbReference>
<feature type="domain" description="Agenet" evidence="1">
    <location>
        <begin position="79"/>
        <end position="135"/>
    </location>
</feature>
<dbReference type="PANTHER" id="PTHR31917">
    <property type="entry name" value="AGENET DOMAIN-CONTAINING PROTEIN-RELATED"/>
    <property type="match status" value="1"/>
</dbReference>